<evidence type="ECO:0000313" key="1">
    <source>
        <dbReference type="EMBL" id="SEW02412.1"/>
    </source>
</evidence>
<dbReference type="STRING" id="1202768.SAMN05216285_1890"/>
<dbReference type="eggNOG" id="arCOG00468">
    <property type="taxonomic scope" value="Archaea"/>
</dbReference>
<protein>
    <submittedName>
        <fullName evidence="1">Uncharacterized protein</fullName>
    </submittedName>
</protein>
<proteinExistence type="predicted"/>
<reference evidence="2" key="1">
    <citation type="submission" date="2016-10" db="EMBL/GenBank/DDBJ databases">
        <authorList>
            <person name="Varghese N."/>
        </authorList>
    </citation>
    <scope>NUCLEOTIDE SEQUENCE [LARGE SCALE GENOMIC DNA]</scope>
    <source>
        <strain evidence="2">CGMCC 1.12284</strain>
    </source>
</reference>
<dbReference type="EMBL" id="FOIS01000002">
    <property type="protein sequence ID" value="SEW02412.1"/>
    <property type="molecule type" value="Genomic_DNA"/>
</dbReference>
<accession>A0A1I0NLU1</accession>
<name>A0A1I0NLU1_9EURY</name>
<organism evidence="1 2">
    <name type="scientific">Natrinema salifodinae</name>
    <dbReference type="NCBI Taxonomy" id="1202768"/>
    <lineage>
        <taxon>Archaea</taxon>
        <taxon>Methanobacteriati</taxon>
        <taxon>Methanobacteriota</taxon>
        <taxon>Stenosarchaea group</taxon>
        <taxon>Halobacteria</taxon>
        <taxon>Halobacteriales</taxon>
        <taxon>Natrialbaceae</taxon>
        <taxon>Natrinema</taxon>
    </lineage>
</organism>
<dbReference type="AlphaFoldDB" id="A0A1I0NLU1"/>
<evidence type="ECO:0000313" key="2">
    <source>
        <dbReference type="Proteomes" id="UP000183275"/>
    </source>
</evidence>
<dbReference type="Proteomes" id="UP000183275">
    <property type="component" value="Unassembled WGS sequence"/>
</dbReference>
<keyword evidence="2" id="KW-1185">Reference proteome</keyword>
<dbReference type="OrthoDB" id="217868at2157"/>
<gene>
    <name evidence="1" type="ORF">SAMN05216285_1890</name>
</gene>
<dbReference type="RefSeq" id="WP_049988950.1">
    <property type="nucleotide sequence ID" value="NZ_FOIS01000002.1"/>
</dbReference>
<sequence>MDDAAPLDSISLTDQAVLLGVAHLAGEGETPIQTHEVRKHCQRRLGDSDTEVVGTLTEADVIRSLYRLEAAELVEEVDPTETSPTGKGRPAYTLAVDPDTVYEGVPGELRDGMGNPD</sequence>